<dbReference type="Gene3D" id="2.60.40.1080">
    <property type="match status" value="1"/>
</dbReference>
<dbReference type="InterPro" id="IPR011050">
    <property type="entry name" value="Pectin_lyase_fold/virulence"/>
</dbReference>
<feature type="domain" description="Fibronectin type-III" evidence="5">
    <location>
        <begin position="877"/>
        <end position="963"/>
    </location>
</feature>
<dbReference type="InterPro" id="IPR008964">
    <property type="entry name" value="Invasin/intimin_cell_adhesion"/>
</dbReference>
<keyword evidence="3 4" id="KW-0732">Signal</keyword>
<keyword evidence="7" id="KW-1185">Reference proteome</keyword>
<feature type="signal peptide" evidence="4">
    <location>
        <begin position="1"/>
        <end position="26"/>
    </location>
</feature>
<dbReference type="Pfam" id="PF00041">
    <property type="entry name" value="fn3"/>
    <property type="match status" value="2"/>
</dbReference>
<dbReference type="CDD" id="cd14251">
    <property type="entry name" value="PL-6"/>
    <property type="match status" value="1"/>
</dbReference>
<dbReference type="SUPFAM" id="SSF51126">
    <property type="entry name" value="Pectin lyase-like"/>
    <property type="match status" value="1"/>
</dbReference>
<dbReference type="SMART" id="SM00710">
    <property type="entry name" value="PbH1"/>
    <property type="match status" value="4"/>
</dbReference>
<dbReference type="Proteomes" id="UP000215509">
    <property type="component" value="Unassembled WGS sequence"/>
</dbReference>
<evidence type="ECO:0000259" key="5">
    <source>
        <dbReference type="PROSITE" id="PS50853"/>
    </source>
</evidence>
<evidence type="ECO:0000256" key="4">
    <source>
        <dbReference type="SAM" id="SignalP"/>
    </source>
</evidence>
<feature type="chain" id="PRO_5012443792" description="Fibronectin type-III domain-containing protein" evidence="4">
    <location>
        <begin position="27"/>
        <end position="1216"/>
    </location>
</feature>
<proteinExistence type="predicted"/>
<dbReference type="CDD" id="cd00063">
    <property type="entry name" value="FN3"/>
    <property type="match status" value="2"/>
</dbReference>
<dbReference type="AlphaFoldDB" id="A0A229UZE5"/>
<dbReference type="InterPro" id="IPR055372">
    <property type="entry name" value="CBM96"/>
</dbReference>
<reference evidence="6 7" key="1">
    <citation type="submission" date="2017-07" db="EMBL/GenBank/DDBJ databases">
        <title>Genome sequencing and assembly of Paenibacillus rigui.</title>
        <authorList>
            <person name="Mayilraj S."/>
        </authorList>
    </citation>
    <scope>NUCLEOTIDE SEQUENCE [LARGE SCALE GENOMIC DNA]</scope>
    <source>
        <strain evidence="6 7">JCM 16352</strain>
    </source>
</reference>
<dbReference type="SUPFAM" id="SSF49265">
    <property type="entry name" value="Fibronectin type III"/>
    <property type="match status" value="1"/>
</dbReference>
<dbReference type="Gene3D" id="2.60.120.560">
    <property type="entry name" value="Exo-inulinase, domain 1"/>
    <property type="match status" value="1"/>
</dbReference>
<dbReference type="Pfam" id="PF14592">
    <property type="entry name" value="Chondroitinas_B"/>
    <property type="match status" value="1"/>
</dbReference>
<dbReference type="Gene3D" id="2.160.20.10">
    <property type="entry name" value="Single-stranded right-handed beta-helix, Pectin lyase-like"/>
    <property type="match status" value="1"/>
</dbReference>
<comment type="caution">
    <text evidence="6">The sequence shown here is derived from an EMBL/GenBank/DDBJ whole genome shotgun (WGS) entry which is preliminary data.</text>
</comment>
<organism evidence="6 7">
    <name type="scientific">Paenibacillus rigui</name>
    <dbReference type="NCBI Taxonomy" id="554312"/>
    <lineage>
        <taxon>Bacteria</taxon>
        <taxon>Bacillati</taxon>
        <taxon>Bacillota</taxon>
        <taxon>Bacilli</taxon>
        <taxon>Bacillales</taxon>
        <taxon>Paenibacillaceae</taxon>
        <taxon>Paenibacillus</taxon>
    </lineage>
</organism>
<dbReference type="Pfam" id="PF24517">
    <property type="entry name" value="CBM96"/>
    <property type="match status" value="1"/>
</dbReference>
<dbReference type="InterPro" id="IPR013783">
    <property type="entry name" value="Ig-like_fold"/>
</dbReference>
<name>A0A229UZE5_9BACL</name>
<dbReference type="InterPro" id="IPR003961">
    <property type="entry name" value="FN3_dom"/>
</dbReference>
<keyword evidence="2" id="KW-0964">Secreted</keyword>
<accession>A0A229UZE5</accession>
<evidence type="ECO:0000313" key="7">
    <source>
        <dbReference type="Proteomes" id="UP000215509"/>
    </source>
</evidence>
<feature type="domain" description="Fibronectin type-III" evidence="5">
    <location>
        <begin position="279"/>
        <end position="374"/>
    </location>
</feature>
<sequence>MSSAAAKRNVSVLICLFLMVSFFSLAAPGQSLTVSALASSYPLTEGFESYGTQATGYTSPMGSSVTAVQPWKNAVGASSNWSVGEESVAGATYSNHILKQTDASTSAAYVVTHDYWGSSQPEITSQSITISGKLKVTGANSTYAGLVAKYSLMNGSPAYYRLTMKKNSASYQFYLEKVTGSYKTAVPKTAGTTNASGVSISSTTLNPYFDSLGYMPVQLNVIHNIDGSLTLEGYYGSTLVLSGTDTTPYATGQVGLYSNAGTTAFDDVQVALSNASGNPVTAPAVTGAAAGSGEAQLSWSVVTGLHYDVKRQAPGESAYTTIAADAATNAAAGPFTYTVTGLTNGTAYSFIVTARSNDGQSADSAPVTVTPQQPSPQIVVHNSTELGSALSAANPGDTILLDDGNYAGLTVTGRNGTAAQPIVVKAKNKGMAKFNSSGLLLKNSSYITLQDIEFAMTSAGNWVRLTGSHHIRITNNYFHSPSTTSVSGSSIWIFIDGSGSHDNRVDHNLMENKLDRGKFIVFDGISSGTGPYEITQHDMVEYNIFRNTVSRQTNESESIRVGVSTLISLDAYATIQYNIFDHCDADPEIVSIKSGSNTVRYNYFIESLGSLSLRAGNSSSAYGNIFIGNGRTAPNPTAGGEPLGTGGIRVYGENHKVFNNYFEGLTGTVWDAPLTFTTGDKDDMLNHLDTPGAHFIAKNVTVANNTLINNTSGIELGYDRYGIPPENLTFANNIVVGSQHELIKIMHAPVGVQWTGNMMYPQQGIPLITGNSVPLTASEVQVVFPNMKNEVLQLSPQDYGWLWTSSSYERLRTIPYKKLSTVSPAINASLGDYGTSGAYGFVTLDMEREQRTGTPDVGADEYIPAAVNDASAPVWPAGQSLSQASVAPREARLQWLPPSDDTEVVAYRIYRNSVLLDTVFGDELSYTARALEPGETYVFQVEALDQGNHTSRSHTLSLSTPGYTGITLSGLPAQIALGGTPKQLEVTLQFADQSTEAVTTGAVFASSNPNAVSVSPTGWAVAEGLGSASLTASYLGMTSAPLAVTVYPSSQQTQIVDADTYVDNIISANADTNYNNATEMLVKYSGGRRDGYLQSSLPVLSGTVDTVQLRVYVGSVETGSDLQLYGIIDDSWNPATITANNQPEKAVTDVYLGQVTAIADNSYVTFDVTKFFNSQSDSTLSFRLTMATADNMVHVKTREGTDINQAPTLIFTVIHP</sequence>
<dbReference type="PROSITE" id="PS50853">
    <property type="entry name" value="FN3"/>
    <property type="match status" value="2"/>
</dbReference>
<dbReference type="SUPFAM" id="SSF49373">
    <property type="entry name" value="Invasin/intimin cell-adhesion fragments"/>
    <property type="match status" value="1"/>
</dbReference>
<dbReference type="InterPro" id="IPR039513">
    <property type="entry name" value="PL-6"/>
</dbReference>
<dbReference type="SMART" id="SM00060">
    <property type="entry name" value="FN3"/>
    <property type="match status" value="2"/>
</dbReference>
<dbReference type="InterPro" id="IPR006626">
    <property type="entry name" value="PbH1"/>
</dbReference>
<dbReference type="GO" id="GO:0005576">
    <property type="term" value="C:extracellular region"/>
    <property type="evidence" value="ECO:0007669"/>
    <property type="project" value="UniProtKB-SubCell"/>
</dbReference>
<protein>
    <recommendedName>
        <fullName evidence="5">Fibronectin type-III domain-containing protein</fullName>
    </recommendedName>
</protein>
<dbReference type="InterPro" id="IPR012334">
    <property type="entry name" value="Pectin_lyas_fold"/>
</dbReference>
<gene>
    <name evidence="6" type="ORF">CF651_00280</name>
</gene>
<evidence type="ECO:0000256" key="1">
    <source>
        <dbReference type="ARBA" id="ARBA00004613"/>
    </source>
</evidence>
<evidence type="ECO:0000256" key="3">
    <source>
        <dbReference type="ARBA" id="ARBA00022729"/>
    </source>
</evidence>
<dbReference type="InterPro" id="IPR036116">
    <property type="entry name" value="FN3_sf"/>
</dbReference>
<evidence type="ECO:0000256" key="2">
    <source>
        <dbReference type="ARBA" id="ARBA00022525"/>
    </source>
</evidence>
<dbReference type="Gene3D" id="2.60.40.10">
    <property type="entry name" value="Immunoglobulins"/>
    <property type="match status" value="2"/>
</dbReference>
<dbReference type="NCBIfam" id="NF033679">
    <property type="entry name" value="DNRLRE_dom"/>
    <property type="match status" value="1"/>
</dbReference>
<dbReference type="EMBL" id="NMQW01000001">
    <property type="protein sequence ID" value="OXM88339.1"/>
    <property type="molecule type" value="Genomic_DNA"/>
</dbReference>
<evidence type="ECO:0000313" key="6">
    <source>
        <dbReference type="EMBL" id="OXM88339.1"/>
    </source>
</evidence>
<dbReference type="RefSeq" id="WP_094012839.1">
    <property type="nucleotide sequence ID" value="NZ_NMQW01000001.1"/>
</dbReference>
<comment type="subcellular location">
    <subcellularLocation>
        <location evidence="1">Secreted</location>
    </subcellularLocation>
</comment>
<dbReference type="OrthoDB" id="2487623at2"/>